<name>A0AAV1S301_9ROSI</name>
<dbReference type="EMBL" id="CAWUPB010001168">
    <property type="protein sequence ID" value="CAK7345789.1"/>
    <property type="molecule type" value="Genomic_DNA"/>
</dbReference>
<evidence type="ECO:0000313" key="1">
    <source>
        <dbReference type="EMBL" id="CAK7345789.1"/>
    </source>
</evidence>
<dbReference type="AlphaFoldDB" id="A0AAV1S301"/>
<evidence type="ECO:0000313" key="2">
    <source>
        <dbReference type="Proteomes" id="UP001314170"/>
    </source>
</evidence>
<accession>A0AAV1S301</accession>
<keyword evidence="2" id="KW-1185">Reference proteome</keyword>
<proteinExistence type="predicted"/>
<dbReference type="Proteomes" id="UP001314170">
    <property type="component" value="Unassembled WGS sequence"/>
</dbReference>
<sequence>MLSSVSNSKNMPHALGQANNELHGDLKESSHFIVGIHYFVCEILDKLQENFKKIPDYIDSLRESDRTIVNYTFNAPAINEPFKDQREEKHRIVLTLQLKLRIARRWHVFKSA</sequence>
<organism evidence="1 2">
    <name type="scientific">Dovyalis caffra</name>
    <dbReference type="NCBI Taxonomy" id="77055"/>
    <lineage>
        <taxon>Eukaryota</taxon>
        <taxon>Viridiplantae</taxon>
        <taxon>Streptophyta</taxon>
        <taxon>Embryophyta</taxon>
        <taxon>Tracheophyta</taxon>
        <taxon>Spermatophyta</taxon>
        <taxon>Magnoliopsida</taxon>
        <taxon>eudicotyledons</taxon>
        <taxon>Gunneridae</taxon>
        <taxon>Pentapetalae</taxon>
        <taxon>rosids</taxon>
        <taxon>fabids</taxon>
        <taxon>Malpighiales</taxon>
        <taxon>Salicaceae</taxon>
        <taxon>Flacourtieae</taxon>
        <taxon>Dovyalis</taxon>
    </lineage>
</organism>
<reference evidence="1 2" key="1">
    <citation type="submission" date="2024-01" db="EMBL/GenBank/DDBJ databases">
        <authorList>
            <person name="Waweru B."/>
        </authorList>
    </citation>
    <scope>NUCLEOTIDE SEQUENCE [LARGE SCALE GENOMIC DNA]</scope>
</reference>
<comment type="caution">
    <text evidence="1">The sequence shown here is derived from an EMBL/GenBank/DDBJ whole genome shotgun (WGS) entry which is preliminary data.</text>
</comment>
<gene>
    <name evidence="1" type="ORF">DCAF_LOCUS18451</name>
</gene>
<protein>
    <submittedName>
        <fullName evidence="1">Uncharacterized protein</fullName>
    </submittedName>
</protein>